<dbReference type="RefSeq" id="XP_004352330.1">
    <property type="nucleotide sequence ID" value="XM_004352278.1"/>
</dbReference>
<dbReference type="InterPro" id="IPR036047">
    <property type="entry name" value="F-box-like_dom_sf"/>
</dbReference>
<dbReference type="PROSITE" id="PS50181">
    <property type="entry name" value="FBOX"/>
    <property type="match status" value="1"/>
</dbReference>
<dbReference type="EMBL" id="GL883025">
    <property type="protein sequence ID" value="EGG16005.1"/>
    <property type="molecule type" value="Genomic_DNA"/>
</dbReference>
<evidence type="ECO:0000259" key="1">
    <source>
        <dbReference type="PROSITE" id="PS50181"/>
    </source>
</evidence>
<dbReference type="PANTHER" id="PTHR11803:SF48">
    <property type="entry name" value="2-AMINOMUCONATE DEAMINASE"/>
    <property type="match status" value="1"/>
</dbReference>
<dbReference type="OMA" id="AAYSNCG"/>
<reference evidence="3" key="1">
    <citation type="journal article" date="2011" name="Genome Res.">
        <title>Phylogeny-wide analysis of social amoeba genomes highlights ancient origins for complex intercellular communication.</title>
        <authorList>
            <person name="Heidel A.J."/>
            <person name="Lawal H.M."/>
            <person name="Felder M."/>
            <person name="Schilde C."/>
            <person name="Helps N.R."/>
            <person name="Tunggal B."/>
            <person name="Rivero F."/>
            <person name="John U."/>
            <person name="Schleicher M."/>
            <person name="Eichinger L."/>
            <person name="Platzer M."/>
            <person name="Noegel A.A."/>
            <person name="Schaap P."/>
            <person name="Gloeckner G."/>
        </authorList>
    </citation>
    <scope>NUCLEOTIDE SEQUENCE [LARGE SCALE GENOMIC DNA]</scope>
    <source>
        <strain evidence="3">SH3</strain>
    </source>
</reference>
<dbReference type="GO" id="GO:0019239">
    <property type="term" value="F:deaminase activity"/>
    <property type="evidence" value="ECO:0007669"/>
    <property type="project" value="TreeGrafter"/>
</dbReference>
<protein>
    <submittedName>
        <fullName evidence="2">2-Aminomuconate deaminase</fullName>
    </submittedName>
</protein>
<dbReference type="GeneID" id="14867918"/>
<dbReference type="GO" id="GO:0005829">
    <property type="term" value="C:cytosol"/>
    <property type="evidence" value="ECO:0007669"/>
    <property type="project" value="TreeGrafter"/>
</dbReference>
<dbReference type="CDD" id="cd00448">
    <property type="entry name" value="YjgF_YER057c_UK114_family"/>
    <property type="match status" value="1"/>
</dbReference>
<keyword evidence="3" id="KW-1185">Reference proteome</keyword>
<dbReference type="Gene3D" id="3.30.1330.40">
    <property type="entry name" value="RutC-like"/>
    <property type="match status" value="1"/>
</dbReference>
<dbReference type="KEGG" id="dfa:DFA_09677"/>
<sequence>MSVNGEAFILDDRAKALANYPHMRKANGLLFVSGISSRRPDNTYEGVTVEADGKVTLDIKAQTKAVIENIQTILKSGGADLANIIDMTVFLVDMKDYAGFNQTYNNYFNADTGPTRTTVAVHQLPNPNLLIEIKSYDMTETKMETTLLSPLEYLPFEVFHIILNYIEDQDIESSFQYVSQTVYHSCQDDSFWKLKSREKFQTSPKLKSYNHPQPWKDFYFENIKEKYLIIASENGIEKILDVQMTLKVQGIQNVEILNINGYKRLPENIFQYDAILFFSYCGFFQKHVGDELYDFVQSGGGVVLGTYSNCGGGNRLEGKWLENNYDPITGGSTSRMYKLKLGKRECENHPVLMGVDNFCGGGQSSHSDGTLSTGATLIASWENGRPLIAETPTNGAGKIVSLNFYPPSDRIESESWTHTSDGAKLLANSLRYVRGFTSTTISTNSY</sequence>
<dbReference type="InterPro" id="IPR001810">
    <property type="entry name" value="F-box_dom"/>
</dbReference>
<accession>F4Q8A5</accession>
<proteinExistence type="predicted"/>
<dbReference type="SUPFAM" id="SSF52317">
    <property type="entry name" value="Class I glutamine amidotransferase-like"/>
    <property type="match status" value="1"/>
</dbReference>
<dbReference type="InterPro" id="IPR029062">
    <property type="entry name" value="Class_I_gatase-like"/>
</dbReference>
<dbReference type="AlphaFoldDB" id="F4Q8A5"/>
<dbReference type="FunFam" id="3.30.1330.40:FF:000024">
    <property type="entry name" value="Enamine deaminase RidA"/>
    <property type="match status" value="1"/>
</dbReference>
<dbReference type="GO" id="GO:0005739">
    <property type="term" value="C:mitochondrion"/>
    <property type="evidence" value="ECO:0007669"/>
    <property type="project" value="TreeGrafter"/>
</dbReference>
<dbReference type="OrthoDB" id="309640at2759"/>
<dbReference type="SUPFAM" id="SSF55298">
    <property type="entry name" value="YjgF-like"/>
    <property type="match status" value="1"/>
</dbReference>
<dbReference type="InterPro" id="IPR035959">
    <property type="entry name" value="RutC-like_sf"/>
</dbReference>
<feature type="domain" description="F-box" evidence="1">
    <location>
        <begin position="148"/>
        <end position="195"/>
    </location>
</feature>
<evidence type="ECO:0000313" key="3">
    <source>
        <dbReference type="Proteomes" id="UP000007797"/>
    </source>
</evidence>
<gene>
    <name evidence="2" type="ORF">DFA_09677</name>
</gene>
<dbReference type="Pfam" id="PF01042">
    <property type="entry name" value="Ribonuc_L-PSP"/>
    <property type="match status" value="1"/>
</dbReference>
<organism evidence="2 3">
    <name type="scientific">Cavenderia fasciculata</name>
    <name type="common">Slime mold</name>
    <name type="synonym">Dictyostelium fasciculatum</name>
    <dbReference type="NCBI Taxonomy" id="261658"/>
    <lineage>
        <taxon>Eukaryota</taxon>
        <taxon>Amoebozoa</taxon>
        <taxon>Evosea</taxon>
        <taxon>Eumycetozoa</taxon>
        <taxon>Dictyostelia</taxon>
        <taxon>Acytosteliales</taxon>
        <taxon>Cavenderiaceae</taxon>
        <taxon>Cavenderia</taxon>
    </lineage>
</organism>
<dbReference type="InterPro" id="IPR006175">
    <property type="entry name" value="YjgF/YER057c/UK114"/>
</dbReference>
<dbReference type="Proteomes" id="UP000007797">
    <property type="component" value="Unassembled WGS sequence"/>
</dbReference>
<dbReference type="Gene3D" id="1.20.1280.50">
    <property type="match status" value="1"/>
</dbReference>
<name>F4Q8A5_CACFS</name>
<evidence type="ECO:0000313" key="2">
    <source>
        <dbReference type="EMBL" id="EGG16005.1"/>
    </source>
</evidence>
<dbReference type="SUPFAM" id="SSF81383">
    <property type="entry name" value="F-box domain"/>
    <property type="match status" value="1"/>
</dbReference>
<dbReference type="STRING" id="1054147.F4Q8A5"/>
<dbReference type="PANTHER" id="PTHR11803">
    <property type="entry name" value="2-IMINOBUTANOATE/2-IMINOPROPANOATE DEAMINASE RIDA"/>
    <property type="match status" value="1"/>
</dbReference>